<dbReference type="Pfam" id="PF00107">
    <property type="entry name" value="ADH_zinc_N"/>
    <property type="match status" value="1"/>
</dbReference>
<dbReference type="KEGG" id="hgn:E6W36_08320"/>
<dbReference type="CDD" id="cd08241">
    <property type="entry name" value="QOR1"/>
    <property type="match status" value="1"/>
</dbReference>
<feature type="domain" description="Enoyl reductase (ER)" evidence="1">
    <location>
        <begin position="1"/>
        <end position="288"/>
    </location>
</feature>
<dbReference type="GO" id="GO:0016491">
    <property type="term" value="F:oxidoreductase activity"/>
    <property type="evidence" value="ECO:0007669"/>
    <property type="project" value="InterPro"/>
</dbReference>
<gene>
    <name evidence="2" type="ORF">E6W36_08320</name>
</gene>
<accession>A0A4D7CBG2</accession>
<keyword evidence="3" id="KW-1185">Reference proteome</keyword>
<dbReference type="EMBL" id="CP039704">
    <property type="protein sequence ID" value="QCI79546.1"/>
    <property type="molecule type" value="Genomic_DNA"/>
</dbReference>
<dbReference type="SUPFAM" id="SSF51735">
    <property type="entry name" value="NAD(P)-binding Rossmann-fold domains"/>
    <property type="match status" value="1"/>
</dbReference>
<dbReference type="InterPro" id="IPR020843">
    <property type="entry name" value="ER"/>
</dbReference>
<dbReference type="Gene3D" id="3.40.50.720">
    <property type="entry name" value="NAD(P)-binding Rossmann-like Domain"/>
    <property type="match status" value="1"/>
</dbReference>
<dbReference type="InterPro" id="IPR013149">
    <property type="entry name" value="ADH-like_C"/>
</dbReference>
<protein>
    <submittedName>
        <fullName evidence="2">NADPH:quinone oxidoreductase family protein</fullName>
    </submittedName>
</protein>
<dbReference type="InterPro" id="IPR013154">
    <property type="entry name" value="ADH-like_N"/>
</dbReference>
<dbReference type="InterPro" id="IPR011032">
    <property type="entry name" value="GroES-like_sf"/>
</dbReference>
<sequence>MLTPDVGPGEVRIRVMAAGVSANDLLLVQGMTSPKPSLPFTPGSEVAGVIDAVGPGVQDIAVDDHVIALTSAGGFAEFVVVPSDAVVEIPEGMAYTTAAGFILTYAPAHHALKQRAALQAGETVLVLGAAGASGLAAIEVAKMLGARVIAAASTDEKLQLAKRFGADHRINYTDIDMREALKVLTDGAGVDVVFDPVGGEEAESALRSLALCGRHLIMGFAAGPVAPISPNALHARGAALIGVQWAPMRACTRMYRRTIWKSWWHGTRRASSSPRSVRCLPSIRGRRRSARRRIAAPWGVWCWTSAAASRS</sequence>
<dbReference type="InterPro" id="IPR051397">
    <property type="entry name" value="Zn-ADH-like_protein"/>
</dbReference>
<dbReference type="SMART" id="SM00829">
    <property type="entry name" value="PKS_ER"/>
    <property type="match status" value="1"/>
</dbReference>
<evidence type="ECO:0000259" key="1">
    <source>
        <dbReference type="SMART" id="SM00829"/>
    </source>
</evidence>
<dbReference type="Proteomes" id="UP000298714">
    <property type="component" value="Chromosome"/>
</dbReference>
<dbReference type="Gene3D" id="3.90.180.10">
    <property type="entry name" value="Medium-chain alcohol dehydrogenases, catalytic domain"/>
    <property type="match status" value="1"/>
</dbReference>
<dbReference type="SUPFAM" id="SSF50129">
    <property type="entry name" value="GroES-like"/>
    <property type="match status" value="1"/>
</dbReference>
<dbReference type="InterPro" id="IPR036291">
    <property type="entry name" value="NAD(P)-bd_dom_sf"/>
</dbReference>
<proteinExistence type="predicted"/>
<evidence type="ECO:0000313" key="3">
    <source>
        <dbReference type="Proteomes" id="UP000298714"/>
    </source>
</evidence>
<name>A0A4D7CBG2_9SPHN</name>
<evidence type="ECO:0000313" key="2">
    <source>
        <dbReference type="EMBL" id="QCI79546.1"/>
    </source>
</evidence>
<dbReference type="AlphaFoldDB" id="A0A4D7CBG2"/>
<dbReference type="Pfam" id="PF08240">
    <property type="entry name" value="ADH_N"/>
    <property type="match status" value="1"/>
</dbReference>
<organism evidence="2 3">
    <name type="scientific">Hankyongella ginsenosidimutans</name>
    <dbReference type="NCBI Taxonomy" id="1763828"/>
    <lineage>
        <taxon>Bacteria</taxon>
        <taxon>Pseudomonadati</taxon>
        <taxon>Pseudomonadota</taxon>
        <taxon>Alphaproteobacteria</taxon>
        <taxon>Sphingomonadales</taxon>
        <taxon>Sphingomonadaceae</taxon>
        <taxon>Hankyongella</taxon>
    </lineage>
</organism>
<dbReference type="PANTHER" id="PTHR43677">
    <property type="entry name" value="SHORT-CHAIN DEHYDROGENASE/REDUCTASE"/>
    <property type="match status" value="1"/>
</dbReference>
<dbReference type="PANTHER" id="PTHR43677:SF4">
    <property type="entry name" value="QUINONE OXIDOREDUCTASE-LIKE PROTEIN 2"/>
    <property type="match status" value="1"/>
</dbReference>
<reference evidence="3" key="1">
    <citation type="submission" date="2019-04" db="EMBL/GenBank/DDBJ databases">
        <title>Complete genome sequence of Sphingomonas sp. W1-2-3.</title>
        <authorList>
            <person name="Im W.T."/>
        </authorList>
    </citation>
    <scope>NUCLEOTIDE SEQUENCE [LARGE SCALE GENOMIC DNA]</scope>
    <source>
        <strain evidence="3">W1-2-3</strain>
    </source>
</reference>